<proteinExistence type="predicted"/>
<dbReference type="PANTHER" id="PTHR43667">
    <property type="entry name" value="CYCLOPROPANE-FATTY-ACYL-PHOSPHOLIPID SYNTHASE"/>
    <property type="match status" value="1"/>
</dbReference>
<dbReference type="KEGG" id="lpk:LACPI_1351"/>
<feature type="domain" description="Methyltransferase type 11" evidence="1">
    <location>
        <begin position="53"/>
        <end position="149"/>
    </location>
</feature>
<dbReference type="GO" id="GO:0008757">
    <property type="term" value="F:S-adenosylmethionine-dependent methyltransferase activity"/>
    <property type="evidence" value="ECO:0007669"/>
    <property type="project" value="InterPro"/>
</dbReference>
<accession>A0A0D6DX41</accession>
<dbReference type="AlphaFoldDB" id="A0A0D6DX41"/>
<name>A0A0D6DX41_9LACT</name>
<dbReference type="HOGENOM" id="CLU_081534_3_0_9"/>
<reference evidence="3" key="1">
    <citation type="submission" date="2015-01" db="EMBL/GenBank/DDBJ databases">
        <authorList>
            <person name="Andreevskaya M."/>
        </authorList>
    </citation>
    <scope>NUCLEOTIDE SEQUENCE [LARGE SCALE GENOMIC DNA]</scope>
    <source>
        <strain evidence="3">MKFS47</strain>
    </source>
</reference>
<dbReference type="CDD" id="cd02440">
    <property type="entry name" value="AdoMet_MTases"/>
    <property type="match status" value="1"/>
</dbReference>
<dbReference type="Pfam" id="PF08241">
    <property type="entry name" value="Methyltransf_11"/>
    <property type="match status" value="1"/>
</dbReference>
<dbReference type="EMBL" id="LN774769">
    <property type="protein sequence ID" value="CEN28551.1"/>
    <property type="molecule type" value="Genomic_DNA"/>
</dbReference>
<dbReference type="RefSeq" id="WP_050703005.1">
    <property type="nucleotide sequence ID" value="NZ_LN774769.1"/>
</dbReference>
<dbReference type="Proteomes" id="UP000033166">
    <property type="component" value="Chromosome I"/>
</dbReference>
<dbReference type="InterPro" id="IPR013216">
    <property type="entry name" value="Methyltransf_11"/>
</dbReference>
<keyword evidence="2" id="KW-0808">Transferase</keyword>
<evidence type="ECO:0000313" key="2">
    <source>
        <dbReference type="EMBL" id="CEN28551.1"/>
    </source>
</evidence>
<sequence>MGLLKQIGNQFHKPTGSLGRLVTWIMNKQNKGQYDAIEHALNLSDIPDELKILDIGFGNGYLLNSLLKRYNGHYYGIDLSHDMIAACQKRNANYIQEDRLTISYGLAEQLTFEADFFDKIYTVNTSYFWESLDQVFLEIKRCLKKEGEFSLAFYSDAFLNTLPVTKTGYAKYDLATYRQVGIRHGFLVDEQEIIAGKAYVFTYQKQED</sequence>
<dbReference type="InterPro" id="IPR050723">
    <property type="entry name" value="CFA/CMAS"/>
</dbReference>
<keyword evidence="2" id="KW-0489">Methyltransferase</keyword>
<dbReference type="PANTHER" id="PTHR43667:SF2">
    <property type="entry name" value="FATTY ACID C-METHYL TRANSFERASE"/>
    <property type="match status" value="1"/>
</dbReference>
<evidence type="ECO:0000259" key="1">
    <source>
        <dbReference type="Pfam" id="PF08241"/>
    </source>
</evidence>
<dbReference type="STRING" id="1364.LP2241_30364"/>
<dbReference type="InterPro" id="IPR029063">
    <property type="entry name" value="SAM-dependent_MTases_sf"/>
</dbReference>
<evidence type="ECO:0000313" key="3">
    <source>
        <dbReference type="Proteomes" id="UP000033166"/>
    </source>
</evidence>
<organism evidence="2 3">
    <name type="scientific">Pseudolactococcus piscium MKFS47</name>
    <dbReference type="NCBI Taxonomy" id="297352"/>
    <lineage>
        <taxon>Bacteria</taxon>
        <taxon>Bacillati</taxon>
        <taxon>Bacillota</taxon>
        <taxon>Bacilli</taxon>
        <taxon>Lactobacillales</taxon>
        <taxon>Streptococcaceae</taxon>
        <taxon>Pseudolactococcus</taxon>
    </lineage>
</organism>
<gene>
    <name evidence="2" type="primary">yrrH</name>
    <name evidence="2" type="ORF">LACPI_1351</name>
</gene>
<protein>
    <submittedName>
        <fullName evidence="2">Putative SAM dependent methyltransferase YrrH</fullName>
    </submittedName>
</protein>
<dbReference type="SUPFAM" id="SSF53335">
    <property type="entry name" value="S-adenosyl-L-methionine-dependent methyltransferases"/>
    <property type="match status" value="1"/>
</dbReference>
<dbReference type="GO" id="GO:0032259">
    <property type="term" value="P:methylation"/>
    <property type="evidence" value="ECO:0007669"/>
    <property type="project" value="UniProtKB-KW"/>
</dbReference>
<dbReference type="Gene3D" id="3.40.50.150">
    <property type="entry name" value="Vaccinia Virus protein VP39"/>
    <property type="match status" value="1"/>
</dbReference>